<dbReference type="SMART" id="SM00871">
    <property type="entry name" value="AraC_E_bind"/>
    <property type="match status" value="1"/>
</dbReference>
<dbReference type="STRING" id="1458307.OSB_06060"/>
<feature type="domain" description="AraC effector-binding" evidence="1">
    <location>
        <begin position="7"/>
        <end position="167"/>
    </location>
</feature>
<organism evidence="2 3">
    <name type="scientific">Octadecabacter temperatus</name>
    <dbReference type="NCBI Taxonomy" id="1458307"/>
    <lineage>
        <taxon>Bacteria</taxon>
        <taxon>Pseudomonadati</taxon>
        <taxon>Pseudomonadota</taxon>
        <taxon>Alphaproteobacteria</taxon>
        <taxon>Rhodobacterales</taxon>
        <taxon>Roseobacteraceae</taxon>
        <taxon>Octadecabacter</taxon>
    </lineage>
</organism>
<dbReference type="Proteomes" id="UP000067444">
    <property type="component" value="Chromosome"/>
</dbReference>
<dbReference type="Gene3D" id="3.20.80.10">
    <property type="entry name" value="Regulatory factor, effector binding domain"/>
    <property type="match status" value="1"/>
</dbReference>
<dbReference type="InterPro" id="IPR011256">
    <property type="entry name" value="Reg_factor_effector_dom_sf"/>
</dbReference>
<dbReference type="InterPro" id="IPR050908">
    <property type="entry name" value="SmbC-like"/>
</dbReference>
<accession>A0A0K0Y2N3</accession>
<gene>
    <name evidence="2" type="ORF">OSB_06060</name>
</gene>
<evidence type="ECO:0000313" key="2">
    <source>
        <dbReference type="EMBL" id="AKS45167.1"/>
    </source>
</evidence>
<sequence length="171" mass="19287">MSDGRLIDINVRKMEEFDVAYIRHHGAYDPSDSDLFQALFSKLLAWAVPRGKFSPDKSKVITLFSGGHPYITDQSNLTVDACTSVDPDAEVSGTIGKRKISDGQYAIVQLFGATSEECRQTWDLVFDRWIHQSGYCLGPGDFYCPHDNDTEQHPERLYDVKMFFSVVPQGI</sequence>
<evidence type="ECO:0000313" key="3">
    <source>
        <dbReference type="Proteomes" id="UP000067444"/>
    </source>
</evidence>
<dbReference type="PANTHER" id="PTHR40055:SF1">
    <property type="entry name" value="TRANSCRIPTIONAL REGULATOR YGIV-RELATED"/>
    <property type="match status" value="1"/>
</dbReference>
<dbReference type="RefSeq" id="WP_049833585.1">
    <property type="nucleotide sequence ID" value="NZ_CP012160.1"/>
</dbReference>
<dbReference type="KEGG" id="otm:OSB_06060"/>
<evidence type="ECO:0000259" key="1">
    <source>
        <dbReference type="SMART" id="SM00871"/>
    </source>
</evidence>
<protein>
    <submittedName>
        <fullName evidence="2">Bacterial transcription activator, effector binding domain</fullName>
    </submittedName>
</protein>
<dbReference type="AlphaFoldDB" id="A0A0K0Y2N3"/>
<dbReference type="PANTHER" id="PTHR40055">
    <property type="entry name" value="TRANSCRIPTIONAL REGULATOR YGIV-RELATED"/>
    <property type="match status" value="1"/>
</dbReference>
<dbReference type="InterPro" id="IPR010499">
    <property type="entry name" value="AraC_E-bd"/>
</dbReference>
<proteinExistence type="predicted"/>
<reference evidence="2 3" key="1">
    <citation type="journal article" date="2015" name="Genome Announc.">
        <title>Closed Genome Sequence of Octadecabacter temperatus SB1, the First Mesophilic Species of the Genus Octadecabacter.</title>
        <authorList>
            <person name="Voget S."/>
            <person name="Billerbeck S."/>
            <person name="Simon M."/>
            <person name="Daniel R."/>
        </authorList>
    </citation>
    <scope>NUCLEOTIDE SEQUENCE [LARGE SCALE GENOMIC DNA]</scope>
    <source>
        <strain evidence="2 3">SB1</strain>
    </source>
</reference>
<dbReference type="EMBL" id="CP012160">
    <property type="protein sequence ID" value="AKS45167.1"/>
    <property type="molecule type" value="Genomic_DNA"/>
</dbReference>
<dbReference type="Pfam" id="PF06445">
    <property type="entry name" value="GyrI-like"/>
    <property type="match status" value="1"/>
</dbReference>
<dbReference type="InterPro" id="IPR029442">
    <property type="entry name" value="GyrI-like"/>
</dbReference>
<name>A0A0K0Y2N3_9RHOB</name>
<dbReference type="SUPFAM" id="SSF55136">
    <property type="entry name" value="Probable bacterial effector-binding domain"/>
    <property type="match status" value="1"/>
</dbReference>
<keyword evidence="3" id="KW-1185">Reference proteome</keyword>
<dbReference type="OrthoDB" id="282744at2"/>